<organism evidence="1 2">
    <name type="scientific">Bdellovibrio bacteriovorus</name>
    <dbReference type="NCBI Taxonomy" id="959"/>
    <lineage>
        <taxon>Bacteria</taxon>
        <taxon>Pseudomonadati</taxon>
        <taxon>Bdellovibrionota</taxon>
        <taxon>Bdellovibrionia</taxon>
        <taxon>Bdellovibrionales</taxon>
        <taxon>Pseudobdellovibrionaceae</taxon>
        <taxon>Bdellovibrio</taxon>
    </lineage>
</organism>
<evidence type="ECO:0000313" key="2">
    <source>
        <dbReference type="Proteomes" id="UP000197003"/>
    </source>
</evidence>
<name>A0A1Z3N595_BDEBC</name>
<reference evidence="1 2" key="1">
    <citation type="submission" date="2017-04" db="EMBL/GenBank/DDBJ databases">
        <title>Whole genome sequence of Bdellovibrio bacteriovorus strain SSB218315.</title>
        <authorList>
            <person name="Oyedara O."/>
            <person name="Rodriguez-Perez M.A."/>
        </authorList>
    </citation>
    <scope>NUCLEOTIDE SEQUENCE [LARGE SCALE GENOMIC DNA]</scope>
    <source>
        <strain evidence="1 2">SSB218315</strain>
    </source>
</reference>
<dbReference type="SUPFAM" id="SSF55486">
    <property type="entry name" value="Metalloproteases ('zincins'), catalytic domain"/>
    <property type="match status" value="1"/>
</dbReference>
<protein>
    <submittedName>
        <fullName evidence="1">Uncharacterized protein</fullName>
    </submittedName>
</protein>
<evidence type="ECO:0000313" key="1">
    <source>
        <dbReference type="EMBL" id="ASD62642.1"/>
    </source>
</evidence>
<dbReference type="AlphaFoldDB" id="A0A1Z3N595"/>
<dbReference type="Proteomes" id="UP000197003">
    <property type="component" value="Chromosome"/>
</dbReference>
<dbReference type="PROSITE" id="PS51257">
    <property type="entry name" value="PROKAR_LIPOPROTEIN"/>
    <property type="match status" value="1"/>
</dbReference>
<gene>
    <name evidence="1" type="ORF">B9G79_03185</name>
</gene>
<dbReference type="OrthoDB" id="1121673at2"/>
<accession>A0A1Z3N595</accession>
<dbReference type="EMBL" id="CP020946">
    <property type="protein sequence ID" value="ASD62642.1"/>
    <property type="molecule type" value="Genomic_DNA"/>
</dbReference>
<dbReference type="RefSeq" id="WP_088564267.1">
    <property type="nucleotide sequence ID" value="NZ_CP020946.1"/>
</dbReference>
<proteinExistence type="predicted"/>
<sequence>MVKTLLGSFVTICVFLAAGCSGGSSGSESSFPYSNSRIYFKSTAKISMEIYYETGSEPFTGTTAGGMNYWQILEDNLTAIFQYRSSAPAIAVPKTLAEMTAIPAQGKTEWTGIDIVNLHKQYHSQLPTSAESRFYLYFLDGNYSTGSGPETGVIGVSLGGTPIIAIFKDVVRSSGANPNGIVPKYVEQSTLVHEMGHALGFVNNGVPMVTAHQDTAHGAHSTNSDCVMYWLNEGASDLSNFLQNYISSGDTVMWGPEVLQDAQAYSE</sequence>